<protein>
    <submittedName>
        <fullName evidence="1">Uncharacterized protein</fullName>
    </submittedName>
</protein>
<sequence>MAARTAPPYRERALFEFVEHNSLAQDIDEDEFSLGELVVDLSRTARDQPRPASI</sequence>
<keyword evidence="1" id="KW-0614">Plasmid</keyword>
<dbReference type="AlphaFoldDB" id="I3XH23"/>
<proteinExistence type="predicted"/>
<dbReference type="EMBL" id="CP003567">
    <property type="protein sequence ID" value="AFL55179.1"/>
    <property type="molecule type" value="Genomic_DNA"/>
</dbReference>
<evidence type="ECO:0000313" key="1">
    <source>
        <dbReference type="EMBL" id="AFL55179.1"/>
    </source>
</evidence>
<reference evidence="1" key="1">
    <citation type="journal article" date="2012" name="J. Bacteriol.">
        <title>Complete genome sequence of the broad-host-range strain Sinorhizobium fredii USDA257.</title>
        <authorList>
            <person name="Schuldes J."/>
            <person name="Rodriguez Orbegoso M."/>
            <person name="Schmeisser C."/>
            <person name="Krishnan H.B."/>
            <person name="Daniel R."/>
            <person name="Streit W.R."/>
        </authorList>
    </citation>
    <scope>NUCLEOTIDE SEQUENCE [LARGE SCALE GENOMIC DNA]</scope>
    <source>
        <strain evidence="1">USDA 257</strain>
        <plasmid evidence="1">pUSDA257</plasmid>
    </source>
</reference>
<name>I3XH23_SINF2</name>
<accession>I3XH23</accession>
<organism evidence="1">
    <name type="scientific">Sinorhizobium fredii (strain USDA 257)</name>
    <dbReference type="NCBI Taxonomy" id="1185652"/>
    <lineage>
        <taxon>Bacteria</taxon>
        <taxon>Pseudomonadati</taxon>
        <taxon>Pseudomonadota</taxon>
        <taxon>Alphaproteobacteria</taxon>
        <taxon>Hyphomicrobiales</taxon>
        <taxon>Rhizobiaceae</taxon>
        <taxon>Sinorhizobium/Ensifer group</taxon>
        <taxon>Sinorhizobium</taxon>
    </lineage>
</organism>
<geneLocation type="plasmid" evidence="2">
    <name>pUSDA257 fragment 4</name>
</geneLocation>
<dbReference type="PATRIC" id="fig|1185652.3.peg.6854"/>
<gene>
    <name evidence="1" type="ORF">USDA257_p04640</name>
</gene>
<dbReference type="HOGENOM" id="CLU_3047270_0_0_5"/>
<evidence type="ECO:0000313" key="2">
    <source>
        <dbReference type="Proteomes" id="UP000006180"/>
    </source>
</evidence>